<dbReference type="EMBL" id="BMMS01000028">
    <property type="protein sequence ID" value="GGO96356.1"/>
    <property type="molecule type" value="Genomic_DNA"/>
</dbReference>
<evidence type="ECO:0000313" key="3">
    <source>
        <dbReference type="Proteomes" id="UP000641932"/>
    </source>
</evidence>
<organism evidence="2 3">
    <name type="scientific">Wenjunlia tyrosinilytica</name>
    <dbReference type="NCBI Taxonomy" id="1544741"/>
    <lineage>
        <taxon>Bacteria</taxon>
        <taxon>Bacillati</taxon>
        <taxon>Actinomycetota</taxon>
        <taxon>Actinomycetes</taxon>
        <taxon>Kitasatosporales</taxon>
        <taxon>Streptomycetaceae</taxon>
        <taxon>Wenjunlia</taxon>
    </lineage>
</organism>
<evidence type="ECO:0000313" key="2">
    <source>
        <dbReference type="EMBL" id="GGO96356.1"/>
    </source>
</evidence>
<sequence>MDRRAKPLGARAGSVAGLVQGAPPRRPASSPSLVSQFGGFVVRYRGMAAIGVARAGQLRLAQHLLTLVWSTSLLGERVVPAVPLTAPTVLGCVAVTQRATVR</sequence>
<protein>
    <submittedName>
        <fullName evidence="2">Uncharacterized protein</fullName>
    </submittedName>
</protein>
<comment type="caution">
    <text evidence="2">The sequence shown here is derived from an EMBL/GenBank/DDBJ whole genome shotgun (WGS) entry which is preliminary data.</text>
</comment>
<evidence type="ECO:0000256" key="1">
    <source>
        <dbReference type="SAM" id="MobiDB-lite"/>
    </source>
</evidence>
<dbReference type="Proteomes" id="UP000641932">
    <property type="component" value="Unassembled WGS sequence"/>
</dbReference>
<reference evidence="2" key="2">
    <citation type="submission" date="2020-09" db="EMBL/GenBank/DDBJ databases">
        <authorList>
            <person name="Sun Q."/>
            <person name="Zhou Y."/>
        </authorList>
    </citation>
    <scope>NUCLEOTIDE SEQUENCE</scope>
    <source>
        <strain evidence="2">CGMCC 4.7201</strain>
    </source>
</reference>
<accession>A0A918E1J6</accession>
<feature type="region of interest" description="Disordered" evidence="1">
    <location>
        <begin position="1"/>
        <end position="31"/>
    </location>
</feature>
<gene>
    <name evidence="2" type="ORF">GCM10012280_55670</name>
</gene>
<dbReference type="AlphaFoldDB" id="A0A918E1J6"/>
<name>A0A918E1J6_9ACTN</name>
<proteinExistence type="predicted"/>
<keyword evidence="3" id="KW-1185">Reference proteome</keyword>
<reference evidence="2" key="1">
    <citation type="journal article" date="2014" name="Int. J. Syst. Evol. Microbiol.">
        <title>Complete genome sequence of Corynebacterium casei LMG S-19264T (=DSM 44701T), isolated from a smear-ripened cheese.</title>
        <authorList>
            <consortium name="US DOE Joint Genome Institute (JGI-PGF)"/>
            <person name="Walter F."/>
            <person name="Albersmeier A."/>
            <person name="Kalinowski J."/>
            <person name="Ruckert C."/>
        </authorList>
    </citation>
    <scope>NUCLEOTIDE SEQUENCE</scope>
    <source>
        <strain evidence="2">CGMCC 4.7201</strain>
    </source>
</reference>